<feature type="domain" description="SpaA-like prealbumin fold" evidence="10">
    <location>
        <begin position="2120"/>
        <end position="2192"/>
    </location>
</feature>
<dbReference type="Gene3D" id="2.60.40.740">
    <property type="match status" value="4"/>
</dbReference>
<dbReference type="PANTHER" id="PTHR36108">
    <property type="entry name" value="COLOSSIN-B-RELATED"/>
    <property type="match status" value="1"/>
</dbReference>
<dbReference type="InterPro" id="IPR008966">
    <property type="entry name" value="Adhesion_dom_sf"/>
</dbReference>
<feature type="domain" description="SpaA-like prealbumin fold" evidence="10">
    <location>
        <begin position="2316"/>
        <end position="2403"/>
    </location>
</feature>
<dbReference type="Pfam" id="PF17961">
    <property type="entry name" value="Big_8"/>
    <property type="match status" value="1"/>
</dbReference>
<proteinExistence type="inferred from homology"/>
<keyword evidence="3" id="KW-0134">Cell wall</keyword>
<dbReference type="InterPro" id="IPR013783">
    <property type="entry name" value="Ig-like_fold"/>
</dbReference>
<feature type="domain" description="SpaA-like prealbumin fold" evidence="10">
    <location>
        <begin position="2218"/>
        <end position="2300"/>
    </location>
</feature>
<feature type="domain" description="SpaA-like prealbumin fold" evidence="10">
    <location>
        <begin position="2015"/>
        <end position="2084"/>
    </location>
</feature>
<dbReference type="InterPro" id="IPR041171">
    <property type="entry name" value="SDR_Ig"/>
</dbReference>
<keyword evidence="8" id="KW-0472">Membrane</keyword>
<keyword evidence="8" id="KW-0812">Transmembrane</keyword>
<keyword evidence="6" id="KW-0572">Peptidoglycan-anchor</keyword>
<keyword evidence="8" id="KW-1133">Transmembrane helix</keyword>
<evidence type="ECO:0000256" key="4">
    <source>
        <dbReference type="ARBA" id="ARBA00022525"/>
    </source>
</evidence>
<feature type="domain" description="SpaA-like prealbumin fold" evidence="10">
    <location>
        <begin position="1212"/>
        <end position="1302"/>
    </location>
</feature>
<reference evidence="12" key="2">
    <citation type="journal article" date="2023" name="Food Microbiol.">
        <title>Evaluation of the fermentation potential of lactic acid bacteria isolated from herbs, fruits and vegetables as starter cultures in nut-based milk alternatives.</title>
        <authorList>
            <person name="Huang W."/>
            <person name="Dong A."/>
            <person name="Pham H.T."/>
            <person name="Zhou C."/>
            <person name="Huo Z."/>
            <person name="Watjen A.P."/>
            <person name="Prakash S."/>
            <person name="Bang-Berthelsen C.H."/>
            <person name="Turner M.S."/>
        </authorList>
    </citation>
    <scope>NUCLEOTIDE SEQUENCE</scope>
    <source>
        <strain evidence="12">3</strain>
    </source>
</reference>
<evidence type="ECO:0000259" key="9">
    <source>
        <dbReference type="Pfam" id="PF05737"/>
    </source>
</evidence>
<evidence type="ECO:0000256" key="5">
    <source>
        <dbReference type="ARBA" id="ARBA00022729"/>
    </source>
</evidence>
<dbReference type="InterPro" id="IPR008456">
    <property type="entry name" value="Collagen-bd_dom"/>
</dbReference>
<gene>
    <name evidence="12" type="ORF">OGZ51_08005</name>
</gene>
<comment type="subcellular location">
    <subcellularLocation>
        <location evidence="1">Secreted</location>
        <location evidence="1">Cell wall</location>
        <topology evidence="1">Peptidoglycan-anchor</topology>
    </subcellularLocation>
</comment>
<sequence>MFKRIRLKFLNILSILMILLNYMPITALSETATLPQIKVEAFDYHSQDGTGITLELSMKVTNESTEVLEKRLTINGSQITGIKPKQNQTSTLTGVWLGTKVQNFSNNDINLNTSDSLVDIPDNQILIKAAPSTTEKVDFLVVVNSVSDVSQISAEIEDQKVPLGNLPQMSSSSSTEVSTSNQSTSESLEQTTLENGTNSSTTSNSQLNTSSTSSEKIPEVSEFKGTTTLPDPQEKVLDKISPKDISDLFDYYAPGDNFVKSALLTPDPITDPNNINLNVTFAAPSSVTAQMRPGDYYKFNLPEALQFNDTTLPTIDLKDNNGNFLGKADIDTTTGTVTITLTNKEGNVPDSYDPNDFIPMDKAELNLSTIINKTVITQPGTHQINYPKEYKLPPQTVFIKPHTDTSISKSGSLDKQLNPTKVTWMVDVNKSLGTLENPTLEEHFPSQVTYQSAEVYPVVLDFSGNVVSVATTPLVEGVDYEIDANGNISFIGTITDAYRVKYVTSINDDVKPSQGGQTSPITNTATWNGLSASATVQGNYGKRLEKTNPTYTANTQTYNWTVKYNYGEKKIDTTSPIIDTYSNNMDLDLDSVHLFYMNINADGSVTKGTEVSKDDYTISQKLNSSPNKNQLSIQLKDGKNKNQAINIYYNTVVNQIISVDNPQNVKINNSVDQNGIPPVTPPAITQPKQQVVIKNTPTLDLNNKVASWTVEVNKNKYELNDAIFVDTIKYSELGYVSIPGYVENGQFISIIPQVKDTTTNTVLKGALTINGVAQPYPGLVSDPSQADYVVDIRQVPNPGNGAEMAYINFEIKFQNQYRKTSDSFRLSYSVRYNRYSNGAPVPSTLTYGNTIDMTWLDKDVGKRTSTSNHGFTTTTNEANQGLKSGEYNAATKEITWTILANYNNEGSQSFDIEDPILPNSLTGDESNSQTYVPGSLTIVRGRVNSSGKFIPATEFAYRGEQKDKSYIKYSEPTSSQNVLNLNFGGGNRGSIPGWDSEGPMVYQVQFKTSLRGKEVNQATFKNVATTDVLGIKNTLAASVSVKYGGQPLGKIGNFSNNKVNWSLTVNQSQSKLLNPVITDTPSNNQVIDSDTIVLYPTLVSKDGTITKDTKHPLKLDKDYHIQLTTDPENGQQSLVVSFVQQYQEEGQTQTQTIERPYILDYQSKPNLSSNSETVTNNASLKADGTEIINPDVTTSTIVKIPSGSGLAYGKKGKITIKKVNSEGSPLAGARLELVRVYKNNNIAPEEIYNVTTPSTGEVTLGNLVYTDSITSGFKYILKELKAPPGYSVSPSLKAGIELTVNDQSSQSMVPLSIQNDSVTLNFYKKSESGTNISGGKFILEKLNDQGGKNQIGQPFSATQSGVALKNLEVGDYQIRELEVPSDEKGPLYLSNPDILKFSVKDTGEGVIKIYGADHPDQPITSLDMVNYQGKAQLIKENEYGEALSGAEFKLSWAPLNSNDFTEVNDPDKKPFLTDKEGKLLLNHLRPGKYKVQESKAPAGYYINPKEYTFTINGEADKAPDTIDLNSDHPLIDYKGMAQFTKTDEDGTTPLSGATFVLLDSSGNYINGKGEVVSEVGQAQRVTSDLLGHFKVSGLSPSMSYQLVEVQAPIGYVINDRPLTFTMPSSTLKEANGSIEDKNNQLIFQEDTPFLNYNWKVFWDKVGQENLNGGEKAPLGGAYYKLYKKDASGIFQDIAQSDNDYGQVEKEVDNQSTKVFESNPITGRVSAVKLTGGDYYYQEIAAPEGYILDTTKYYFSLLEDFEPENGNVINVSPEADSELSSTGTQNVKIRFESNSSNNSALVNYKGAVEMKKVDENGTPLAGAKFKVYTDANQEVEQGGKALVVESQEDGTVYAEGLAPGSYYFQEIASPGEQYIINTQKVPFSIDTSANGKPKVKIIMEGSKEYELPNYKGTAQLTKLDAKTRKGLAGAEFEVYNSSNQKVSSDETLITDEEGKVTIANLVPGSYYFKEAKAPEGYLVNTSLVHFVIDATAIGKPEMVTTQPDGKPIELENYKGQAELTKVNEQAKPIPGAIFELIDKDGNLVAGYDHLVSDNNGKVKATDLKPGTYRFVEKNAPSGYLLNFETLPLFEIPAQAEGEPKVVDEDVNSEKLTAVNYKGIAKLQKIASVNGKEVVLANAHFKIIDATSGDTVKGFEDLNSDAKGMVTADGLSPGKYQFVEISAAPSYILNPTPSESFIIPESFEGKPTTVNVGKFINFKGTIHLEKVDEKNHPLAGAIFQIIDMSDKRGKVVPGYEKLVSGSNGKVSSTGLAPGEYQLREIKAPQGYIINSNPISFKIASQSVKQPTIDLGHFVNKKGSVTMRKVSENGKVLSGAVFQLKRINNGESIVFEKYKKVTSQRDGIVSATALPPGNYEWVEINAPKGYTLSKISVKFTIPNESKSYKTQKLNDFINKKAKSSKAVLPRTSDSNMYNNLTIIGGFLLFISALLISKKHLK</sequence>
<dbReference type="SUPFAM" id="SSF49478">
    <property type="entry name" value="Cna protein B-type domain"/>
    <property type="match status" value="5"/>
</dbReference>
<dbReference type="RefSeq" id="WP_278229041.1">
    <property type="nucleotide sequence ID" value="NZ_JAOWLY010000007.1"/>
</dbReference>
<feature type="domain" description="SpaA-like prealbumin fold" evidence="10">
    <location>
        <begin position="1912"/>
        <end position="1991"/>
    </location>
</feature>
<organism evidence="12 13">
    <name type="scientific">Lactococcus lactis</name>
    <dbReference type="NCBI Taxonomy" id="1358"/>
    <lineage>
        <taxon>Bacteria</taxon>
        <taxon>Bacillati</taxon>
        <taxon>Bacillota</taxon>
        <taxon>Bacilli</taxon>
        <taxon>Lactobacillales</taxon>
        <taxon>Streptococcaceae</taxon>
        <taxon>Lactococcus</taxon>
    </lineage>
</organism>
<evidence type="ECO:0000313" key="13">
    <source>
        <dbReference type="Proteomes" id="UP001152614"/>
    </source>
</evidence>
<reference evidence="12" key="1">
    <citation type="submission" date="2022-10" db="EMBL/GenBank/DDBJ databases">
        <authorList>
            <person name="Turner M.S."/>
            <person name="Huang W."/>
        </authorList>
    </citation>
    <scope>NUCLEOTIDE SEQUENCE</scope>
    <source>
        <strain evidence="12">3</strain>
    </source>
</reference>
<feature type="domain" description="SpaA-like prealbumin fold" evidence="10">
    <location>
        <begin position="1670"/>
        <end position="1758"/>
    </location>
</feature>
<dbReference type="Proteomes" id="UP001152614">
    <property type="component" value="Unassembled WGS sequence"/>
</dbReference>
<comment type="similarity">
    <text evidence="2">Belongs to the serine-aspartate repeat-containing protein (SDr) family.</text>
</comment>
<dbReference type="GO" id="GO:0005518">
    <property type="term" value="F:collagen binding"/>
    <property type="evidence" value="ECO:0007669"/>
    <property type="project" value="InterPro"/>
</dbReference>
<dbReference type="Pfam" id="PF05737">
    <property type="entry name" value="Collagen_bind"/>
    <property type="match status" value="2"/>
</dbReference>
<comment type="caution">
    <text evidence="12">The sequence shown here is derived from an EMBL/GenBank/DDBJ whole genome shotgun (WGS) entry which is preliminary data.</text>
</comment>
<feature type="domain" description="SpaA-like prealbumin fold" evidence="10">
    <location>
        <begin position="1537"/>
        <end position="1626"/>
    </location>
</feature>
<feature type="compositionally biased region" description="Low complexity" evidence="7">
    <location>
        <begin position="170"/>
        <end position="215"/>
    </location>
</feature>
<evidence type="ECO:0000256" key="2">
    <source>
        <dbReference type="ARBA" id="ARBA00007257"/>
    </source>
</evidence>
<accession>A0A9X4NHD3</accession>
<dbReference type="SUPFAM" id="SSF49401">
    <property type="entry name" value="Bacterial adhesins"/>
    <property type="match status" value="5"/>
</dbReference>
<dbReference type="InterPro" id="IPR011252">
    <property type="entry name" value="Fibrogen-bd_dom1"/>
</dbReference>
<feature type="region of interest" description="Disordered" evidence="7">
    <location>
        <begin position="160"/>
        <end position="234"/>
    </location>
</feature>
<evidence type="ECO:0000259" key="11">
    <source>
        <dbReference type="Pfam" id="PF17961"/>
    </source>
</evidence>
<feature type="domain" description="SpaA-like prealbumin fold" evidence="10">
    <location>
        <begin position="1430"/>
        <end position="1514"/>
    </location>
</feature>
<dbReference type="GO" id="GO:0007155">
    <property type="term" value="P:cell adhesion"/>
    <property type="evidence" value="ECO:0007669"/>
    <property type="project" value="InterPro"/>
</dbReference>
<dbReference type="Pfam" id="PF17802">
    <property type="entry name" value="SpaA"/>
    <property type="match status" value="10"/>
</dbReference>
<dbReference type="EMBL" id="JAOWLY010000007">
    <property type="protein sequence ID" value="MDG4984086.1"/>
    <property type="molecule type" value="Genomic_DNA"/>
</dbReference>
<evidence type="ECO:0000256" key="3">
    <source>
        <dbReference type="ARBA" id="ARBA00022512"/>
    </source>
</evidence>
<dbReference type="Gene3D" id="2.60.40.10">
    <property type="entry name" value="Immunoglobulins"/>
    <property type="match status" value="11"/>
</dbReference>
<evidence type="ECO:0000256" key="6">
    <source>
        <dbReference type="ARBA" id="ARBA00023088"/>
    </source>
</evidence>
<feature type="transmembrane region" description="Helical" evidence="8">
    <location>
        <begin position="2429"/>
        <end position="2448"/>
    </location>
</feature>
<feature type="domain" description="Collagen binding" evidence="9">
    <location>
        <begin position="1055"/>
        <end position="1185"/>
    </location>
</feature>
<feature type="domain" description="SDR-like Ig" evidence="11">
    <location>
        <begin position="273"/>
        <end position="344"/>
    </location>
</feature>
<feature type="domain" description="SpaA-like prealbumin fold" evidence="10">
    <location>
        <begin position="1805"/>
        <end position="1888"/>
    </location>
</feature>
<evidence type="ECO:0000256" key="7">
    <source>
        <dbReference type="SAM" id="MobiDB-lite"/>
    </source>
</evidence>
<feature type="domain" description="Collagen binding" evidence="9">
    <location>
        <begin position="405"/>
        <end position="529"/>
    </location>
</feature>
<dbReference type="PANTHER" id="PTHR36108:SF13">
    <property type="entry name" value="COLOSSIN-B-RELATED"/>
    <property type="match status" value="1"/>
</dbReference>
<dbReference type="Gene3D" id="2.60.40.1280">
    <property type="match status" value="1"/>
</dbReference>
<evidence type="ECO:0000256" key="1">
    <source>
        <dbReference type="ARBA" id="ARBA00004168"/>
    </source>
</evidence>
<protein>
    <submittedName>
        <fullName evidence="12">SpaA isopeptide-forming pilin-related protein</fullName>
    </submittedName>
</protein>
<evidence type="ECO:0000259" key="10">
    <source>
        <dbReference type="Pfam" id="PF17802"/>
    </source>
</evidence>
<keyword evidence="5" id="KW-0732">Signal</keyword>
<name>A0A9X4NHD3_9LACT</name>
<evidence type="ECO:0000313" key="12">
    <source>
        <dbReference type="EMBL" id="MDG4984086.1"/>
    </source>
</evidence>
<evidence type="ECO:0000256" key="8">
    <source>
        <dbReference type="SAM" id="Phobius"/>
    </source>
</evidence>
<keyword evidence="4" id="KW-0964">Secreted</keyword>
<dbReference type="InterPro" id="IPR041033">
    <property type="entry name" value="SpaA_PFL_dom_1"/>
</dbReference>